<keyword evidence="2" id="KW-0732">Signal</keyword>
<feature type="chain" id="PRO_5039709108" evidence="2">
    <location>
        <begin position="18"/>
        <end position="155"/>
    </location>
</feature>
<proteinExistence type="predicted"/>
<protein>
    <submittedName>
        <fullName evidence="3">Uncharacterized protein</fullName>
    </submittedName>
</protein>
<reference evidence="3" key="1">
    <citation type="submission" date="2020-03" db="EMBL/GenBank/DDBJ databases">
        <title>Phycicoccus flavus sp. nov., a novel endophytic actinobacterium isolated from branch of Kandelia candel.</title>
        <authorList>
            <person name="Tuo L."/>
        </authorList>
    </citation>
    <scope>NUCLEOTIDE SEQUENCE</scope>
    <source>
        <strain evidence="3">CMS6Z-2</strain>
    </source>
</reference>
<evidence type="ECO:0000313" key="4">
    <source>
        <dbReference type="Proteomes" id="UP000287866"/>
    </source>
</evidence>
<comment type="caution">
    <text evidence="3">The sequence shown here is derived from an EMBL/GenBank/DDBJ whole genome shotgun (WGS) entry which is preliminary data.</text>
</comment>
<keyword evidence="4" id="KW-1185">Reference proteome</keyword>
<name>A0A8T6RDJ8_9MICO</name>
<feature type="compositionally biased region" description="Pro residues" evidence="1">
    <location>
        <begin position="43"/>
        <end position="58"/>
    </location>
</feature>
<accession>A0A8T6RDJ8</accession>
<feature type="compositionally biased region" description="Basic and acidic residues" evidence="1">
    <location>
        <begin position="59"/>
        <end position="68"/>
    </location>
</feature>
<feature type="signal peptide" evidence="2">
    <location>
        <begin position="1"/>
        <end position="17"/>
    </location>
</feature>
<feature type="region of interest" description="Disordered" evidence="1">
    <location>
        <begin position="17"/>
        <end position="69"/>
    </location>
</feature>
<dbReference type="EMBL" id="SAYU02000114">
    <property type="protein sequence ID" value="NHA70241.1"/>
    <property type="molecule type" value="Genomic_DNA"/>
</dbReference>
<evidence type="ECO:0000313" key="3">
    <source>
        <dbReference type="EMBL" id="NHA70241.1"/>
    </source>
</evidence>
<organism evidence="3 4">
    <name type="scientific">Phycicoccus flavus</name>
    <dbReference type="NCBI Taxonomy" id="2502783"/>
    <lineage>
        <taxon>Bacteria</taxon>
        <taxon>Bacillati</taxon>
        <taxon>Actinomycetota</taxon>
        <taxon>Actinomycetes</taxon>
        <taxon>Micrococcales</taxon>
        <taxon>Intrasporangiaceae</taxon>
        <taxon>Phycicoccus</taxon>
    </lineage>
</organism>
<dbReference type="Proteomes" id="UP000287866">
    <property type="component" value="Unassembled WGS sequence"/>
</dbReference>
<sequence length="155" mass="15735">MCVPVLVTTAVLTAALAGCGPAGPGPADPSPDGGSGPTTAPSSTPPAPSSPPATPTDPLPRDVSEDPRVQAALEDAEGRVGIVPAEVVVAGFAQVTWDDGSLGCPRPGRAYPQATVDGELLLLRSDQRLMSYHAKDGGPFRYCARPDDGYTVRSG</sequence>
<dbReference type="AlphaFoldDB" id="A0A8T6RDJ8"/>
<gene>
    <name evidence="3" type="ORF">EPD83_019630</name>
</gene>
<evidence type="ECO:0000256" key="2">
    <source>
        <dbReference type="SAM" id="SignalP"/>
    </source>
</evidence>
<evidence type="ECO:0000256" key="1">
    <source>
        <dbReference type="SAM" id="MobiDB-lite"/>
    </source>
</evidence>
<dbReference type="RefSeq" id="WP_165567038.1">
    <property type="nucleotide sequence ID" value="NZ_SAYU02000114.1"/>
</dbReference>